<keyword evidence="3" id="KW-1185">Reference proteome</keyword>
<organism evidence="2 3">
    <name type="scientific">Marinobacterium nitratireducens</name>
    <dbReference type="NCBI Taxonomy" id="518897"/>
    <lineage>
        <taxon>Bacteria</taxon>
        <taxon>Pseudomonadati</taxon>
        <taxon>Pseudomonadota</taxon>
        <taxon>Gammaproteobacteria</taxon>
        <taxon>Oceanospirillales</taxon>
        <taxon>Oceanospirillaceae</taxon>
        <taxon>Marinobacterium</taxon>
    </lineage>
</organism>
<gene>
    <name evidence="2" type="ORF">GCM10011348_44330</name>
</gene>
<keyword evidence="1" id="KW-0472">Membrane</keyword>
<keyword evidence="1" id="KW-1133">Transmembrane helix</keyword>
<dbReference type="RefSeq" id="WP_188862859.1">
    <property type="nucleotide sequence ID" value="NZ_BMLT01000018.1"/>
</dbReference>
<dbReference type="Proteomes" id="UP000599578">
    <property type="component" value="Unassembled WGS sequence"/>
</dbReference>
<keyword evidence="1" id="KW-0812">Transmembrane</keyword>
<dbReference type="EMBL" id="BMLT01000018">
    <property type="protein sequence ID" value="GGO88572.1"/>
    <property type="molecule type" value="Genomic_DNA"/>
</dbReference>
<evidence type="ECO:0000256" key="1">
    <source>
        <dbReference type="SAM" id="Phobius"/>
    </source>
</evidence>
<reference evidence="2 3" key="1">
    <citation type="journal article" date="2014" name="Int. J. Syst. Evol. Microbiol.">
        <title>Complete genome sequence of Corynebacterium casei LMG S-19264T (=DSM 44701T), isolated from a smear-ripened cheese.</title>
        <authorList>
            <consortium name="US DOE Joint Genome Institute (JGI-PGF)"/>
            <person name="Walter F."/>
            <person name="Albersmeier A."/>
            <person name="Kalinowski J."/>
            <person name="Ruckert C."/>
        </authorList>
    </citation>
    <scope>NUCLEOTIDE SEQUENCE [LARGE SCALE GENOMIC DNA]</scope>
    <source>
        <strain evidence="2 3">CGMCC 1.7286</strain>
    </source>
</reference>
<feature type="transmembrane region" description="Helical" evidence="1">
    <location>
        <begin position="32"/>
        <end position="51"/>
    </location>
</feature>
<comment type="caution">
    <text evidence="2">The sequence shown here is derived from an EMBL/GenBank/DDBJ whole genome shotgun (WGS) entry which is preliminary data.</text>
</comment>
<name>A0A918DYR7_9GAMM</name>
<accession>A0A918DYR7</accession>
<dbReference type="AlphaFoldDB" id="A0A918DYR7"/>
<evidence type="ECO:0000313" key="3">
    <source>
        <dbReference type="Proteomes" id="UP000599578"/>
    </source>
</evidence>
<proteinExistence type="predicted"/>
<protein>
    <submittedName>
        <fullName evidence="2">Uncharacterized protein</fullName>
    </submittedName>
</protein>
<feature type="transmembrane region" description="Helical" evidence="1">
    <location>
        <begin position="7"/>
        <end position="26"/>
    </location>
</feature>
<evidence type="ECO:0000313" key="2">
    <source>
        <dbReference type="EMBL" id="GGO88572.1"/>
    </source>
</evidence>
<sequence length="58" mass="6872">MFLHRTALLMILGCFLAVPVLLDWWLAPSAAWYRPFLIWLLLIAFCLLLDLRRSRQDV</sequence>